<dbReference type="GO" id="GO:0005634">
    <property type="term" value="C:nucleus"/>
    <property type="evidence" value="ECO:0007669"/>
    <property type="project" value="UniProtKB-SubCell"/>
</dbReference>
<dbReference type="InterPro" id="IPR016177">
    <property type="entry name" value="DNA-bd_dom_sf"/>
</dbReference>
<keyword evidence="9" id="KW-1185">Reference proteome</keyword>
<dbReference type="EMBL" id="CABITT030000002">
    <property type="protein sequence ID" value="VVA94761.1"/>
    <property type="molecule type" value="Genomic_DNA"/>
</dbReference>
<feature type="domain" description="MBD" evidence="7">
    <location>
        <begin position="27"/>
        <end position="101"/>
    </location>
</feature>
<comment type="caution">
    <text evidence="8">The sequence shown here is derived from an EMBL/GenBank/DDBJ whole genome shotgun (WGS) entry which is preliminary data.</text>
</comment>
<evidence type="ECO:0000256" key="3">
    <source>
        <dbReference type="ARBA" id="ARBA00023125"/>
    </source>
</evidence>
<reference evidence="8" key="1">
    <citation type="submission" date="2019-07" db="EMBL/GenBank/DDBJ databases">
        <authorList>
            <person name="Dittberner H."/>
        </authorList>
    </citation>
    <scope>NUCLEOTIDE SEQUENCE [LARGE SCALE GENOMIC DNA]</scope>
</reference>
<dbReference type="SUPFAM" id="SSF54171">
    <property type="entry name" value="DNA-binding domain"/>
    <property type="match status" value="1"/>
</dbReference>
<feature type="compositionally biased region" description="Basic and acidic residues" evidence="6">
    <location>
        <begin position="89"/>
        <end position="102"/>
    </location>
</feature>
<dbReference type="PANTHER" id="PTHR12396:SF59">
    <property type="entry name" value="METHYL-CPG-BINDING DOMAIN-CONTAINING PROTEIN 5"/>
    <property type="match status" value="1"/>
</dbReference>
<evidence type="ECO:0000313" key="8">
    <source>
        <dbReference type="EMBL" id="VVA94761.1"/>
    </source>
</evidence>
<evidence type="ECO:0000313" key="9">
    <source>
        <dbReference type="Proteomes" id="UP000489600"/>
    </source>
</evidence>
<evidence type="ECO:0000256" key="5">
    <source>
        <dbReference type="ARBA" id="ARBA00023242"/>
    </source>
</evidence>
<evidence type="ECO:0000256" key="6">
    <source>
        <dbReference type="SAM" id="MobiDB-lite"/>
    </source>
</evidence>
<protein>
    <recommendedName>
        <fullName evidence="7">MBD domain-containing protein</fullName>
    </recommendedName>
</protein>
<dbReference type="PANTHER" id="PTHR12396">
    <property type="entry name" value="METHYL-CPG BINDING PROTEIN, MBD"/>
    <property type="match status" value="1"/>
</dbReference>
<comment type="subcellular location">
    <subcellularLocation>
        <location evidence="1">Nucleus</location>
    </subcellularLocation>
</comment>
<proteinExistence type="predicted"/>
<dbReference type="SMART" id="SM00391">
    <property type="entry name" value="MBD"/>
    <property type="match status" value="1"/>
</dbReference>
<sequence>MSNTNSTDQAQPQPENTAHPVESRPRKRASPAGDNWLPPGWRTEAKTRTSGTKAGVVDKFYFEPSGRKFRSKNEVLYYLEHGTPKKPGKKAENSDMSSEHSEGQVSNKRQNKSNQTANEQPPPPPKPLNFDFLNVPEKVIWTGTNGSEEDWWPVIGDYKIEEPVSEDWHRAFTLVTAPRDGKATF</sequence>
<feature type="region of interest" description="Disordered" evidence="6">
    <location>
        <begin position="1"/>
        <end position="64"/>
    </location>
</feature>
<feature type="compositionally biased region" description="Polar residues" evidence="6">
    <location>
        <begin position="103"/>
        <end position="119"/>
    </location>
</feature>
<dbReference type="Pfam" id="PF01429">
    <property type="entry name" value="MBD"/>
    <property type="match status" value="1"/>
</dbReference>
<dbReference type="PROSITE" id="PS50982">
    <property type="entry name" value="MBD"/>
    <property type="match status" value="1"/>
</dbReference>
<evidence type="ECO:0000256" key="4">
    <source>
        <dbReference type="ARBA" id="ARBA00023163"/>
    </source>
</evidence>
<accession>A0A565AZE0</accession>
<feature type="compositionally biased region" description="Polar residues" evidence="6">
    <location>
        <begin position="1"/>
        <end position="16"/>
    </location>
</feature>
<dbReference type="GO" id="GO:0003677">
    <property type="term" value="F:DNA binding"/>
    <property type="evidence" value="ECO:0007669"/>
    <property type="project" value="UniProtKB-KW"/>
</dbReference>
<evidence type="ECO:0000256" key="2">
    <source>
        <dbReference type="ARBA" id="ARBA00023015"/>
    </source>
</evidence>
<keyword evidence="5" id="KW-0539">Nucleus</keyword>
<gene>
    <name evidence="8" type="ORF">ANE_LOCUS5206</name>
</gene>
<evidence type="ECO:0000259" key="7">
    <source>
        <dbReference type="PROSITE" id="PS50982"/>
    </source>
</evidence>
<dbReference type="Proteomes" id="UP000489600">
    <property type="component" value="Unassembled WGS sequence"/>
</dbReference>
<dbReference type="OrthoDB" id="10072024at2759"/>
<dbReference type="CDD" id="cd01396">
    <property type="entry name" value="MeCP2_MBD"/>
    <property type="match status" value="1"/>
</dbReference>
<dbReference type="AlphaFoldDB" id="A0A565AZE0"/>
<dbReference type="Gene3D" id="3.30.890.10">
    <property type="entry name" value="Methyl-cpg-binding Protein 2, Chain A"/>
    <property type="match status" value="1"/>
</dbReference>
<organism evidence="8 9">
    <name type="scientific">Arabis nemorensis</name>
    <dbReference type="NCBI Taxonomy" id="586526"/>
    <lineage>
        <taxon>Eukaryota</taxon>
        <taxon>Viridiplantae</taxon>
        <taxon>Streptophyta</taxon>
        <taxon>Embryophyta</taxon>
        <taxon>Tracheophyta</taxon>
        <taxon>Spermatophyta</taxon>
        <taxon>Magnoliopsida</taxon>
        <taxon>eudicotyledons</taxon>
        <taxon>Gunneridae</taxon>
        <taxon>Pentapetalae</taxon>
        <taxon>rosids</taxon>
        <taxon>malvids</taxon>
        <taxon>Brassicales</taxon>
        <taxon>Brassicaceae</taxon>
        <taxon>Arabideae</taxon>
        <taxon>Arabis</taxon>
    </lineage>
</organism>
<name>A0A565AZE0_9BRAS</name>
<keyword evidence="4" id="KW-0804">Transcription</keyword>
<dbReference type="InterPro" id="IPR001739">
    <property type="entry name" value="Methyl_CpG_DNA-bd"/>
</dbReference>
<keyword evidence="2" id="KW-0805">Transcription regulation</keyword>
<evidence type="ECO:0000256" key="1">
    <source>
        <dbReference type="ARBA" id="ARBA00004123"/>
    </source>
</evidence>
<keyword evidence="3" id="KW-0238">DNA-binding</keyword>
<feature type="region of interest" description="Disordered" evidence="6">
    <location>
        <begin position="80"/>
        <end position="131"/>
    </location>
</feature>